<name>A0AAW1MZ07_POPJA</name>
<proteinExistence type="predicted"/>
<dbReference type="EMBL" id="JASPKY010000022">
    <property type="protein sequence ID" value="KAK9752187.1"/>
    <property type="molecule type" value="Genomic_DNA"/>
</dbReference>
<dbReference type="AlphaFoldDB" id="A0AAW1MZ07"/>
<evidence type="ECO:0000313" key="1">
    <source>
        <dbReference type="EMBL" id="KAK9752187.1"/>
    </source>
</evidence>
<evidence type="ECO:0000313" key="2">
    <source>
        <dbReference type="Proteomes" id="UP001458880"/>
    </source>
</evidence>
<protein>
    <submittedName>
        <fullName evidence="1">Uncharacterized protein</fullName>
    </submittedName>
</protein>
<gene>
    <name evidence="1" type="ORF">QE152_g4358</name>
</gene>
<dbReference type="Proteomes" id="UP001458880">
    <property type="component" value="Unassembled WGS sequence"/>
</dbReference>
<accession>A0AAW1MZ07</accession>
<reference evidence="1 2" key="1">
    <citation type="journal article" date="2024" name="BMC Genomics">
        <title>De novo assembly and annotation of Popillia japonica's genome with initial clues to its potential as an invasive pest.</title>
        <authorList>
            <person name="Cucini C."/>
            <person name="Boschi S."/>
            <person name="Funari R."/>
            <person name="Cardaioli E."/>
            <person name="Iannotti N."/>
            <person name="Marturano G."/>
            <person name="Paoli F."/>
            <person name="Bruttini M."/>
            <person name="Carapelli A."/>
            <person name="Frati F."/>
            <person name="Nardi F."/>
        </authorList>
    </citation>
    <scope>NUCLEOTIDE SEQUENCE [LARGE SCALE GENOMIC DNA]</scope>
    <source>
        <strain evidence="1">DMR45628</strain>
    </source>
</reference>
<sequence length="100" mass="11675">MNNRTRRILELSKNYKLDNDSDLDPYSSDCMENPNFVLDNVSENSSSSEAKSMSENEPTLFQRIDSREEGNINQISLKLKACRKMNLHYSKELTREKRVI</sequence>
<keyword evidence="2" id="KW-1185">Reference proteome</keyword>
<comment type="caution">
    <text evidence="1">The sequence shown here is derived from an EMBL/GenBank/DDBJ whole genome shotgun (WGS) entry which is preliminary data.</text>
</comment>
<organism evidence="1 2">
    <name type="scientific">Popillia japonica</name>
    <name type="common">Japanese beetle</name>
    <dbReference type="NCBI Taxonomy" id="7064"/>
    <lineage>
        <taxon>Eukaryota</taxon>
        <taxon>Metazoa</taxon>
        <taxon>Ecdysozoa</taxon>
        <taxon>Arthropoda</taxon>
        <taxon>Hexapoda</taxon>
        <taxon>Insecta</taxon>
        <taxon>Pterygota</taxon>
        <taxon>Neoptera</taxon>
        <taxon>Endopterygota</taxon>
        <taxon>Coleoptera</taxon>
        <taxon>Polyphaga</taxon>
        <taxon>Scarabaeiformia</taxon>
        <taxon>Scarabaeidae</taxon>
        <taxon>Rutelinae</taxon>
        <taxon>Popillia</taxon>
    </lineage>
</organism>